<dbReference type="InterPro" id="IPR002018">
    <property type="entry name" value="CarbesteraseB"/>
</dbReference>
<dbReference type="OrthoDB" id="408631at2759"/>
<comment type="similarity">
    <text evidence="1 3">Belongs to the type-B carboxylesterase/lipase family.</text>
</comment>
<keyword evidence="2 3" id="KW-0378">Hydrolase</keyword>
<dbReference type="RefSeq" id="XP_043173256.1">
    <property type="nucleotide sequence ID" value="XM_043317321.1"/>
</dbReference>
<evidence type="ECO:0000256" key="3">
    <source>
        <dbReference type="RuleBase" id="RU361235"/>
    </source>
</evidence>
<proteinExistence type="inferred from homology"/>
<dbReference type="SUPFAM" id="SSF53474">
    <property type="entry name" value="alpha/beta-Hydrolases"/>
    <property type="match status" value="1"/>
</dbReference>
<evidence type="ECO:0000313" key="6">
    <source>
        <dbReference type="EMBL" id="CAG5181288.1"/>
    </source>
</evidence>
<evidence type="ECO:0000313" key="7">
    <source>
        <dbReference type="Proteomes" id="UP000676310"/>
    </source>
</evidence>
<keyword evidence="7" id="KW-1185">Reference proteome</keyword>
<dbReference type="GeneID" id="67021935"/>
<dbReference type="AlphaFoldDB" id="A0A8J2I7T4"/>
<dbReference type="InterPro" id="IPR050309">
    <property type="entry name" value="Type-B_Carboxylest/Lipase"/>
</dbReference>
<reference evidence="6" key="1">
    <citation type="submission" date="2021-05" db="EMBL/GenBank/DDBJ databases">
        <authorList>
            <person name="Stam R."/>
        </authorList>
    </citation>
    <scope>NUCLEOTIDE SEQUENCE</scope>
    <source>
        <strain evidence="6">CS162</strain>
    </source>
</reference>
<feature type="domain" description="Carboxylesterase type B" evidence="5">
    <location>
        <begin position="13"/>
        <end position="514"/>
    </location>
</feature>
<accession>A0A8J2I7T4</accession>
<protein>
    <recommendedName>
        <fullName evidence="3">Carboxylic ester hydrolase</fullName>
        <ecNumber evidence="3">3.1.1.-</ecNumber>
    </recommendedName>
</protein>
<dbReference type="EMBL" id="CAJRGZ010000025">
    <property type="protein sequence ID" value="CAG5181288.1"/>
    <property type="molecule type" value="Genomic_DNA"/>
</dbReference>
<evidence type="ECO:0000259" key="5">
    <source>
        <dbReference type="Pfam" id="PF00135"/>
    </source>
</evidence>
<feature type="region of interest" description="Disordered" evidence="4">
    <location>
        <begin position="1"/>
        <end position="20"/>
    </location>
</feature>
<evidence type="ECO:0000256" key="4">
    <source>
        <dbReference type="SAM" id="MobiDB-lite"/>
    </source>
</evidence>
<dbReference type="FunFam" id="3.40.50.1820:FF:000263">
    <property type="entry name" value="Carboxylic ester hydrolase"/>
    <property type="match status" value="1"/>
</dbReference>
<dbReference type="InterPro" id="IPR019826">
    <property type="entry name" value="Carboxylesterase_B_AS"/>
</dbReference>
<dbReference type="InterPro" id="IPR029058">
    <property type="entry name" value="AB_hydrolase_fold"/>
</dbReference>
<dbReference type="GO" id="GO:0016787">
    <property type="term" value="F:hydrolase activity"/>
    <property type="evidence" value="ECO:0007669"/>
    <property type="project" value="UniProtKB-KW"/>
</dbReference>
<feature type="region of interest" description="Disordered" evidence="4">
    <location>
        <begin position="47"/>
        <end position="72"/>
    </location>
</feature>
<dbReference type="Proteomes" id="UP000676310">
    <property type="component" value="Unassembled WGS sequence"/>
</dbReference>
<feature type="compositionally biased region" description="Basic and acidic residues" evidence="4">
    <location>
        <begin position="50"/>
        <end position="67"/>
    </location>
</feature>
<sequence length="550" mass="61539">MTGTDTASNSMSRPEVQIPQGTVVGTTLHGGYPRAVEAFKGVPYALPPTGERRFRPPEKVGPSRETIDASNFGPRAPAQQLIVLGPTLEESEDCLTVNIFRQAEHNGSKALPVAVYFHGGAFNRGNAAMHDTASMVGWSELPFIGVSFGYRIGALGFLPSKLSAAEGALNLGLKDQICLLDWVEENIEHFGGDKNNVTLIGLSAGAHSIGHHLLNYEEGLKPRFHRVIIESGAPTSRAVRNPDADIHEMQFHDFLKEVECPNSLADSGIFSYLRKIPTSVIAKAQTKVFQKYNPSLRWAFQPVIDNEIIRRRPIDAWRTGKWHKLPIMTGFQGNEGSLYVNKKMSTPSEFLDFWRTLLPQMSEEDIQTIDRLYPDPTAVPDSTYKETRLEHGVGPMYKRIEAAYAHYAYVAPVRQTVFFASQDTPVYLYHWAMRRDVVNGARHADNMFYEVRDPSFIAQSKSQDELSGILHAYITSFICTGTPNALGGSYAKRTEWKSYDRADPKVMIFGRDNTELVGEQIIGEPAIMVDDIYAKEESDFWWSKVELSQQ</sequence>
<dbReference type="EC" id="3.1.1.-" evidence="3"/>
<dbReference type="Pfam" id="PF00135">
    <property type="entry name" value="COesterase"/>
    <property type="match status" value="1"/>
</dbReference>
<gene>
    <name evidence="6" type="ORF">ALTATR162_LOCUS9687</name>
</gene>
<evidence type="ECO:0000256" key="2">
    <source>
        <dbReference type="ARBA" id="ARBA00022801"/>
    </source>
</evidence>
<evidence type="ECO:0000256" key="1">
    <source>
        <dbReference type="ARBA" id="ARBA00005964"/>
    </source>
</evidence>
<dbReference type="PROSITE" id="PS00941">
    <property type="entry name" value="CARBOXYLESTERASE_B_2"/>
    <property type="match status" value="1"/>
</dbReference>
<feature type="compositionally biased region" description="Polar residues" evidence="4">
    <location>
        <begin position="1"/>
        <end position="12"/>
    </location>
</feature>
<name>A0A8J2I7T4_9PLEO</name>
<dbReference type="PROSITE" id="PS00122">
    <property type="entry name" value="CARBOXYLESTERASE_B_1"/>
    <property type="match status" value="1"/>
</dbReference>
<organism evidence="6 7">
    <name type="scientific">Alternaria atra</name>
    <dbReference type="NCBI Taxonomy" id="119953"/>
    <lineage>
        <taxon>Eukaryota</taxon>
        <taxon>Fungi</taxon>
        <taxon>Dikarya</taxon>
        <taxon>Ascomycota</taxon>
        <taxon>Pezizomycotina</taxon>
        <taxon>Dothideomycetes</taxon>
        <taxon>Pleosporomycetidae</taxon>
        <taxon>Pleosporales</taxon>
        <taxon>Pleosporineae</taxon>
        <taxon>Pleosporaceae</taxon>
        <taxon>Alternaria</taxon>
        <taxon>Alternaria sect. Ulocladioides</taxon>
    </lineage>
</organism>
<dbReference type="PANTHER" id="PTHR11559">
    <property type="entry name" value="CARBOXYLESTERASE"/>
    <property type="match status" value="1"/>
</dbReference>
<comment type="caution">
    <text evidence="6">The sequence shown here is derived from an EMBL/GenBank/DDBJ whole genome shotgun (WGS) entry which is preliminary data.</text>
</comment>
<dbReference type="InterPro" id="IPR019819">
    <property type="entry name" value="Carboxylesterase_B_CS"/>
</dbReference>
<dbReference type="Gene3D" id="3.40.50.1820">
    <property type="entry name" value="alpha/beta hydrolase"/>
    <property type="match status" value="1"/>
</dbReference>